<dbReference type="Gene3D" id="3.80.10.10">
    <property type="entry name" value="Ribonuclease Inhibitor"/>
    <property type="match status" value="1"/>
</dbReference>
<evidence type="ECO:0000313" key="6">
    <source>
        <dbReference type="EnsemblMetazoa" id="CLYHEMP001096.1"/>
    </source>
</evidence>
<evidence type="ECO:0000256" key="4">
    <source>
        <dbReference type="SAM" id="Phobius"/>
    </source>
</evidence>
<keyword evidence="2" id="KW-0677">Repeat</keyword>
<dbReference type="Pfam" id="PF13855">
    <property type="entry name" value="LRR_8"/>
    <property type="match status" value="1"/>
</dbReference>
<proteinExistence type="predicted"/>
<dbReference type="SMART" id="SM00369">
    <property type="entry name" value="LRR_TYP"/>
    <property type="match status" value="5"/>
</dbReference>
<dbReference type="SUPFAM" id="SSF52058">
    <property type="entry name" value="L domain-like"/>
    <property type="match status" value="1"/>
</dbReference>
<feature type="chain" id="PRO_5029672076" description="Leucine rich repeat containing protein" evidence="5">
    <location>
        <begin position="19"/>
        <end position="485"/>
    </location>
</feature>
<feature type="signal peptide" evidence="5">
    <location>
        <begin position="1"/>
        <end position="18"/>
    </location>
</feature>
<keyword evidence="7" id="KW-1185">Reference proteome</keyword>
<keyword evidence="4" id="KW-0472">Membrane</keyword>
<keyword evidence="4" id="KW-0812">Transmembrane</keyword>
<dbReference type="InterPro" id="IPR003591">
    <property type="entry name" value="Leu-rich_rpt_typical-subtyp"/>
</dbReference>
<evidence type="ECO:0000313" key="7">
    <source>
        <dbReference type="Proteomes" id="UP000594262"/>
    </source>
</evidence>
<sequence length="485" mass="54736">MKPFSFIIFLLTINKVAGWSKLVTKYCPTHCQCNLFRIFCQNRALSQDEFVRLGNESNHVASEVVFQHQNITTLDMCIFKKFTNLQKFIFTHSALKEIPRNLDCIKGRGVSVVQINDNQITEIKKDDLKGYERVIRLYLNNNKIKNLRANTFSKLKQVFLLQLDSNVIESIEPGTFNGLKDLQALYLEYNQLTTITNNVFQAIKRIGHLYLDNNKISMLADQAFAHLQMVTLRLQNNRIVNIPPEVFTNTSIDTVVLSNNPIHCSCKTLLTFENVGYTTVATCTTPITFKGKSVSEVIRIVTDPCNKKLHCRNEDPVIVETLYKKYNNGTVICPTQPPVPNKSQEKLKLVLYTSVGVLVLISLLSFIIGYNYKKRVTGTAQINMDVNLNGFQTADGTYVRDTTHYVETLDEPSKDVTIKSVRRKISTAIFGPPRKQSLPNTAIVNGTPASNGVGGCPPRRKKNTFLPQPSITEEENGANQGFEKD</sequence>
<feature type="compositionally biased region" description="Polar residues" evidence="3">
    <location>
        <begin position="437"/>
        <end position="450"/>
    </location>
</feature>
<name>A0A7M5V271_9CNID</name>
<reference evidence="6" key="1">
    <citation type="submission" date="2021-01" db="UniProtKB">
        <authorList>
            <consortium name="EnsemblMetazoa"/>
        </authorList>
    </citation>
    <scope>IDENTIFICATION</scope>
</reference>
<evidence type="ECO:0008006" key="8">
    <source>
        <dbReference type="Google" id="ProtNLM"/>
    </source>
</evidence>
<dbReference type="EnsemblMetazoa" id="CLYHEMT001096.1">
    <property type="protein sequence ID" value="CLYHEMP001096.1"/>
    <property type="gene ID" value="CLYHEMG001096"/>
</dbReference>
<dbReference type="AlphaFoldDB" id="A0A7M5V271"/>
<feature type="region of interest" description="Disordered" evidence="3">
    <location>
        <begin position="436"/>
        <end position="485"/>
    </location>
</feature>
<evidence type="ECO:0000256" key="5">
    <source>
        <dbReference type="SAM" id="SignalP"/>
    </source>
</evidence>
<evidence type="ECO:0000256" key="2">
    <source>
        <dbReference type="ARBA" id="ARBA00022737"/>
    </source>
</evidence>
<dbReference type="OrthoDB" id="5967152at2759"/>
<dbReference type="PANTHER" id="PTHR24366">
    <property type="entry name" value="IG(IMMUNOGLOBULIN) AND LRR(LEUCINE RICH REPEAT) DOMAINS"/>
    <property type="match status" value="1"/>
</dbReference>
<keyword evidence="5" id="KW-0732">Signal</keyword>
<protein>
    <recommendedName>
        <fullName evidence="8">Leucine rich repeat containing protein</fullName>
    </recommendedName>
</protein>
<accession>A0A7M5V271</accession>
<organism evidence="6 7">
    <name type="scientific">Clytia hemisphaerica</name>
    <dbReference type="NCBI Taxonomy" id="252671"/>
    <lineage>
        <taxon>Eukaryota</taxon>
        <taxon>Metazoa</taxon>
        <taxon>Cnidaria</taxon>
        <taxon>Hydrozoa</taxon>
        <taxon>Hydroidolina</taxon>
        <taxon>Leptothecata</taxon>
        <taxon>Obeliida</taxon>
        <taxon>Clytiidae</taxon>
        <taxon>Clytia</taxon>
    </lineage>
</organism>
<keyword evidence="4" id="KW-1133">Transmembrane helix</keyword>
<dbReference type="InterPro" id="IPR032675">
    <property type="entry name" value="LRR_dom_sf"/>
</dbReference>
<evidence type="ECO:0000256" key="1">
    <source>
        <dbReference type="ARBA" id="ARBA00022614"/>
    </source>
</evidence>
<feature type="transmembrane region" description="Helical" evidence="4">
    <location>
        <begin position="349"/>
        <end position="372"/>
    </location>
</feature>
<evidence type="ECO:0000256" key="3">
    <source>
        <dbReference type="SAM" id="MobiDB-lite"/>
    </source>
</evidence>
<dbReference type="InterPro" id="IPR001611">
    <property type="entry name" value="Leu-rich_rpt"/>
</dbReference>
<dbReference type="PANTHER" id="PTHR24366:SF96">
    <property type="entry name" value="LEUCINE RICH REPEAT CONTAINING 53"/>
    <property type="match status" value="1"/>
</dbReference>
<dbReference type="GeneID" id="136799528"/>
<dbReference type="RefSeq" id="XP_066912348.1">
    <property type="nucleotide sequence ID" value="XM_067056247.1"/>
</dbReference>
<dbReference type="Proteomes" id="UP000594262">
    <property type="component" value="Unplaced"/>
</dbReference>
<keyword evidence="1" id="KW-0433">Leucine-rich repeat</keyword>